<dbReference type="InterPro" id="IPR050496">
    <property type="entry name" value="SNF2_RAD54_helicase_repair"/>
</dbReference>
<dbReference type="Proteomes" id="UP000694044">
    <property type="component" value="Unassembled WGS sequence"/>
</dbReference>
<gene>
    <name evidence="3" type="primary">ERCC6L2_4</name>
    <name evidence="3" type="ORF">PHYPSEUDO_009858</name>
</gene>
<evidence type="ECO:0000259" key="2">
    <source>
        <dbReference type="Pfam" id="PF00176"/>
    </source>
</evidence>
<dbReference type="AlphaFoldDB" id="A0A8T1W852"/>
<dbReference type="InterPro" id="IPR000330">
    <property type="entry name" value="SNF2_N"/>
</dbReference>
<dbReference type="PANTHER" id="PTHR45629:SF7">
    <property type="entry name" value="DNA EXCISION REPAIR PROTEIN ERCC-6-RELATED"/>
    <property type="match status" value="1"/>
</dbReference>
<sequence>MDISAHVSPSIRRPYHPSLCRLASGSEDEEAASRAVSKPEVEERAHPAPRRTSVASSRQTSRETRAPAKRQPRRRPQLDPPKTNAGPMILSSSELEGSKTLEVCANLNNYIFDYQRGGVKFLFGAYERDTEAILGDNMGLGKTIQVIAFLSGVEEAPGEDAHLQSKYSDA</sequence>
<reference evidence="3" key="1">
    <citation type="submission" date="2021-02" db="EMBL/GenBank/DDBJ databases">
        <authorList>
            <person name="Palmer J.M."/>
        </authorList>
    </citation>
    <scope>NUCLEOTIDE SEQUENCE</scope>
    <source>
        <strain evidence="3">SCRP734</strain>
    </source>
</reference>
<keyword evidence="4" id="KW-1185">Reference proteome</keyword>
<evidence type="ECO:0000313" key="3">
    <source>
        <dbReference type="EMBL" id="KAG7389697.1"/>
    </source>
</evidence>
<dbReference type="EMBL" id="JAGDFM010000041">
    <property type="protein sequence ID" value="KAG7389697.1"/>
    <property type="molecule type" value="Genomic_DNA"/>
</dbReference>
<accession>A0A8T1W852</accession>
<name>A0A8T1W852_9STRA</name>
<comment type="caution">
    <text evidence="3">The sequence shown here is derived from an EMBL/GenBank/DDBJ whole genome shotgun (WGS) entry which is preliminary data.</text>
</comment>
<evidence type="ECO:0000256" key="1">
    <source>
        <dbReference type="SAM" id="MobiDB-lite"/>
    </source>
</evidence>
<proteinExistence type="predicted"/>
<evidence type="ECO:0000313" key="4">
    <source>
        <dbReference type="Proteomes" id="UP000694044"/>
    </source>
</evidence>
<organism evidence="3 4">
    <name type="scientific">Phytophthora pseudosyringae</name>
    <dbReference type="NCBI Taxonomy" id="221518"/>
    <lineage>
        <taxon>Eukaryota</taxon>
        <taxon>Sar</taxon>
        <taxon>Stramenopiles</taxon>
        <taxon>Oomycota</taxon>
        <taxon>Peronosporomycetes</taxon>
        <taxon>Peronosporales</taxon>
        <taxon>Peronosporaceae</taxon>
        <taxon>Phytophthora</taxon>
    </lineage>
</organism>
<protein>
    <submittedName>
        <fullName evidence="3">DNA excision repair protein ERCC-6-like 2</fullName>
    </submittedName>
</protein>
<dbReference type="GO" id="GO:0005524">
    <property type="term" value="F:ATP binding"/>
    <property type="evidence" value="ECO:0007669"/>
    <property type="project" value="InterPro"/>
</dbReference>
<feature type="domain" description="SNF2 N-terminal" evidence="2">
    <location>
        <begin position="114"/>
        <end position="153"/>
    </location>
</feature>
<dbReference type="PANTHER" id="PTHR45629">
    <property type="entry name" value="SNF2/RAD54 FAMILY MEMBER"/>
    <property type="match status" value="1"/>
</dbReference>
<feature type="region of interest" description="Disordered" evidence="1">
    <location>
        <begin position="1"/>
        <end position="91"/>
    </location>
</feature>
<dbReference type="OrthoDB" id="5857104at2759"/>
<feature type="compositionally biased region" description="Basic and acidic residues" evidence="1">
    <location>
        <begin position="37"/>
        <end position="46"/>
    </location>
</feature>
<dbReference type="Pfam" id="PF00176">
    <property type="entry name" value="SNF2-rel_dom"/>
    <property type="match status" value="1"/>
</dbReference>